<dbReference type="SUPFAM" id="SSF53448">
    <property type="entry name" value="Nucleotide-diphospho-sugar transferases"/>
    <property type="match status" value="1"/>
</dbReference>
<reference evidence="5" key="1">
    <citation type="journal article" date="2022" name="New Phytol.">
        <title>Evolutionary transition to the ectomycorrhizal habit in the genomes of a hyperdiverse lineage of mushroom-forming fungi.</title>
        <authorList>
            <person name="Looney B."/>
            <person name="Miyauchi S."/>
            <person name="Morin E."/>
            <person name="Drula E."/>
            <person name="Courty P.E."/>
            <person name="Kohler A."/>
            <person name="Kuo A."/>
            <person name="LaButti K."/>
            <person name="Pangilinan J."/>
            <person name="Lipzen A."/>
            <person name="Riley R."/>
            <person name="Andreopoulos W."/>
            <person name="He G."/>
            <person name="Johnson J."/>
            <person name="Nolan M."/>
            <person name="Tritt A."/>
            <person name="Barry K.W."/>
            <person name="Grigoriev I.V."/>
            <person name="Nagy L.G."/>
            <person name="Hibbett D."/>
            <person name="Henrissat B."/>
            <person name="Matheny P.B."/>
            <person name="Labbe J."/>
            <person name="Martin F.M."/>
        </authorList>
    </citation>
    <scope>NUCLEOTIDE SEQUENCE</scope>
    <source>
        <strain evidence="5">BPL690</strain>
    </source>
</reference>
<dbReference type="GO" id="GO:0000030">
    <property type="term" value="F:mannosyltransferase activity"/>
    <property type="evidence" value="ECO:0007669"/>
    <property type="project" value="TreeGrafter"/>
</dbReference>
<keyword evidence="4" id="KW-1133">Transmembrane helix</keyword>
<keyword evidence="2" id="KW-0808">Transferase</keyword>
<comment type="caution">
    <text evidence="5">The sequence shown here is derived from an EMBL/GenBank/DDBJ whole genome shotgun (WGS) entry which is preliminary data.</text>
</comment>
<dbReference type="InterPro" id="IPR051706">
    <property type="entry name" value="Glycosyltransferase_domain"/>
</dbReference>
<dbReference type="GO" id="GO:0016020">
    <property type="term" value="C:membrane"/>
    <property type="evidence" value="ECO:0007669"/>
    <property type="project" value="GOC"/>
</dbReference>
<dbReference type="InterPro" id="IPR029044">
    <property type="entry name" value="Nucleotide-diphossugar_trans"/>
</dbReference>
<evidence type="ECO:0000256" key="2">
    <source>
        <dbReference type="ARBA" id="ARBA00022679"/>
    </source>
</evidence>
<feature type="transmembrane region" description="Helical" evidence="4">
    <location>
        <begin position="197"/>
        <end position="215"/>
    </location>
</feature>
<evidence type="ECO:0000256" key="4">
    <source>
        <dbReference type="SAM" id="Phobius"/>
    </source>
</evidence>
<dbReference type="Proteomes" id="UP001203297">
    <property type="component" value="Unassembled WGS sequence"/>
</dbReference>
<feature type="compositionally biased region" description="Polar residues" evidence="3">
    <location>
        <begin position="400"/>
        <end position="412"/>
    </location>
</feature>
<evidence type="ECO:0000313" key="5">
    <source>
        <dbReference type="EMBL" id="KAI0307291.1"/>
    </source>
</evidence>
<comment type="similarity">
    <text evidence="1">Belongs to the glycosyltransferase 32 family.</text>
</comment>
<evidence type="ECO:0000256" key="1">
    <source>
        <dbReference type="ARBA" id="ARBA00009003"/>
    </source>
</evidence>
<evidence type="ECO:0000313" key="6">
    <source>
        <dbReference type="Proteomes" id="UP001203297"/>
    </source>
</evidence>
<evidence type="ECO:0000256" key="3">
    <source>
        <dbReference type="SAM" id="MobiDB-lite"/>
    </source>
</evidence>
<keyword evidence="6" id="KW-1185">Reference proteome</keyword>
<dbReference type="InterPro" id="IPR007577">
    <property type="entry name" value="GlycoTrfase_DXD_sugar-bd_CS"/>
</dbReference>
<dbReference type="Pfam" id="PF04488">
    <property type="entry name" value="Gly_transf_sug"/>
    <property type="match status" value="1"/>
</dbReference>
<dbReference type="Gene3D" id="3.90.550.20">
    <property type="match status" value="1"/>
</dbReference>
<accession>A0AAD4QT57</accession>
<dbReference type="AlphaFoldDB" id="A0AAD4QT57"/>
<name>A0AAD4QT57_9AGAM</name>
<evidence type="ECO:0008006" key="7">
    <source>
        <dbReference type="Google" id="ProtNLM"/>
    </source>
</evidence>
<dbReference type="PANTHER" id="PTHR32385:SF15">
    <property type="entry name" value="INOSITOL PHOSPHOCERAMIDE MANNOSYLTRANSFERASE 1"/>
    <property type="match status" value="1"/>
</dbReference>
<dbReference type="EMBL" id="WTXG01000002">
    <property type="protein sequence ID" value="KAI0307291.1"/>
    <property type="molecule type" value="Genomic_DNA"/>
</dbReference>
<dbReference type="GO" id="GO:0051999">
    <property type="term" value="P:mannosyl-inositol phosphorylceramide biosynthetic process"/>
    <property type="evidence" value="ECO:0007669"/>
    <property type="project" value="TreeGrafter"/>
</dbReference>
<feature type="compositionally biased region" description="Polar residues" evidence="3">
    <location>
        <begin position="363"/>
        <end position="380"/>
    </location>
</feature>
<organism evidence="5 6">
    <name type="scientific">Multifurca ochricompacta</name>
    <dbReference type="NCBI Taxonomy" id="376703"/>
    <lineage>
        <taxon>Eukaryota</taxon>
        <taxon>Fungi</taxon>
        <taxon>Dikarya</taxon>
        <taxon>Basidiomycota</taxon>
        <taxon>Agaricomycotina</taxon>
        <taxon>Agaricomycetes</taxon>
        <taxon>Russulales</taxon>
        <taxon>Russulaceae</taxon>
        <taxon>Multifurca</taxon>
    </lineage>
</organism>
<protein>
    <recommendedName>
        <fullName evidence="7">Glycosyltransferase family 32 protein</fullName>
    </recommendedName>
</protein>
<keyword evidence="4" id="KW-0812">Transmembrane</keyword>
<feature type="region of interest" description="Disordered" evidence="3">
    <location>
        <begin position="359"/>
        <end position="450"/>
    </location>
</feature>
<dbReference type="PANTHER" id="PTHR32385">
    <property type="entry name" value="MANNOSYL PHOSPHORYLINOSITOL CERAMIDE SYNTHASE"/>
    <property type="match status" value="1"/>
</dbReference>
<keyword evidence="4" id="KW-0472">Membrane</keyword>
<gene>
    <name evidence="5" type="ORF">B0F90DRAFT_544636</name>
</gene>
<proteinExistence type="inferred from homology"/>
<sequence length="450" mass="49827">MMPDYEYMLWTDASSREFIAQNYRWFLDTFDSYSYAIQRADAIRYFVLHYYGGVYMDLDIGCLRRLDPLLIFPVILPRTIPVGVSNDLMFAEKAHPFMAQTIHNLITFDHNWLLNYPTVMFSTGPMFLSAQYGLYTSSQPLTPDLPGGEVRILPKSLYGKNAKPGEAPHAFFSHFYGSSWHSDDAAFIGFLGKWGKALLWIGLVILIVSLIRLGYSSSKQRHYGFGSVGGYDVLLPRWVERNGRWHLDMGWLSLPGRASPSPTSALSSHHPGMIPEDASSIEEEGVQLLPLSFDVQPSSPVSDVSSTDEAVHPATGVVQHISHRIASLFGMSHSTYRNRRRRGVMFFLPAFSTSSGGIALSGDDSSSQSPLAPRSLSQRSLYRPDKHTPLSDPEAGPSSLRDSSLATRSAGSTPPPYDDVLVATLFRTPQGNADASGTRRPHSIVSSRLS</sequence>